<name>A0ACC0PSM8_RHOML</name>
<proteinExistence type="predicted"/>
<accession>A0ACC0PSM8</accession>
<sequence length="139" mass="16015">MTTTIPQLILFFFTNSLHTVTYPDPIDLAPKFKPSIQLAFRDFHLEGAVISASSNWISSVVAWVSRRHIPYLDTLPITLIFLSQPQILTTLYKDSTCLTYTQNHFPYNYHNNDKTQLLPQQDIIPSNTFKILTSSILWL</sequence>
<evidence type="ECO:0000313" key="2">
    <source>
        <dbReference type="Proteomes" id="UP001062846"/>
    </source>
</evidence>
<reference evidence="1" key="1">
    <citation type="submission" date="2022-02" db="EMBL/GenBank/DDBJ databases">
        <title>Plant Genome Project.</title>
        <authorList>
            <person name="Zhang R.-G."/>
        </authorList>
    </citation>
    <scope>NUCLEOTIDE SEQUENCE</scope>
    <source>
        <strain evidence="1">AT1</strain>
    </source>
</reference>
<keyword evidence="2" id="KW-1185">Reference proteome</keyword>
<protein>
    <submittedName>
        <fullName evidence="1">Uncharacterized protein</fullName>
    </submittedName>
</protein>
<organism evidence="1 2">
    <name type="scientific">Rhododendron molle</name>
    <name type="common">Chinese azalea</name>
    <name type="synonym">Azalea mollis</name>
    <dbReference type="NCBI Taxonomy" id="49168"/>
    <lineage>
        <taxon>Eukaryota</taxon>
        <taxon>Viridiplantae</taxon>
        <taxon>Streptophyta</taxon>
        <taxon>Embryophyta</taxon>
        <taxon>Tracheophyta</taxon>
        <taxon>Spermatophyta</taxon>
        <taxon>Magnoliopsida</taxon>
        <taxon>eudicotyledons</taxon>
        <taxon>Gunneridae</taxon>
        <taxon>Pentapetalae</taxon>
        <taxon>asterids</taxon>
        <taxon>Ericales</taxon>
        <taxon>Ericaceae</taxon>
        <taxon>Ericoideae</taxon>
        <taxon>Rhodoreae</taxon>
        <taxon>Rhododendron</taxon>
    </lineage>
</organism>
<dbReference type="EMBL" id="CM046389">
    <property type="protein sequence ID" value="KAI8568144.1"/>
    <property type="molecule type" value="Genomic_DNA"/>
</dbReference>
<dbReference type="Proteomes" id="UP001062846">
    <property type="component" value="Chromosome 2"/>
</dbReference>
<gene>
    <name evidence="1" type="ORF">RHMOL_Rhmol02G0174800</name>
</gene>
<comment type="caution">
    <text evidence="1">The sequence shown here is derived from an EMBL/GenBank/DDBJ whole genome shotgun (WGS) entry which is preliminary data.</text>
</comment>
<evidence type="ECO:0000313" key="1">
    <source>
        <dbReference type="EMBL" id="KAI8568144.1"/>
    </source>
</evidence>